<dbReference type="HOGENOM" id="CLU_089333_0_1_7"/>
<sequence>MAPTTTEQVLDLVEKAGVFRPRELDSYGIPREYLVRLCRKGLVRRVARGLYTFVDSDVSEHLSLAEASKKIPHGVICLLSALRFYGLTTQAPFEVWVAVDVKARKPRSDGLPLRIVRFSGAALRSGVEDQLIQGVKVRVYSPAKTVADCFKYRNKTGLDVALEALRECWRERRCTMDDLWRYAKICRVSNVMRPYLESLP</sequence>
<dbReference type="RefSeq" id="WP_011698907.1">
    <property type="nucleotide sequence ID" value="NC_008554.1"/>
</dbReference>
<dbReference type="KEGG" id="sfu:Sfum_2055"/>
<dbReference type="InterPro" id="IPR025159">
    <property type="entry name" value="AbiEi_N"/>
</dbReference>
<reference evidence="3 4" key="1">
    <citation type="submission" date="2006-10" db="EMBL/GenBank/DDBJ databases">
        <title>Complete sequence of Syntrophobacter fumaroxidans MPOB.</title>
        <authorList>
            <consortium name="US DOE Joint Genome Institute"/>
            <person name="Copeland A."/>
            <person name="Lucas S."/>
            <person name="Lapidus A."/>
            <person name="Barry K."/>
            <person name="Detter J.C."/>
            <person name="Glavina del Rio T."/>
            <person name="Hammon N."/>
            <person name="Israni S."/>
            <person name="Pitluck S."/>
            <person name="Goltsman E.G."/>
            <person name="Martinez M."/>
            <person name="Schmutz J."/>
            <person name="Larimer F."/>
            <person name="Land M."/>
            <person name="Hauser L."/>
            <person name="Kyrpides N."/>
            <person name="Kim E."/>
            <person name="Boone D.R."/>
            <person name="Brockman F."/>
            <person name="Culley D."/>
            <person name="Ferry J."/>
            <person name="Gunsalus R."/>
            <person name="McInerney M.J."/>
            <person name="Morrison M."/>
            <person name="Plugge C."/>
            <person name="Rohlin L."/>
            <person name="Scholten J."/>
            <person name="Sieber J."/>
            <person name="Stams A.J.M."/>
            <person name="Worm P."/>
            <person name="Henstra A.M."/>
            <person name="Richardson P."/>
        </authorList>
    </citation>
    <scope>NUCLEOTIDE SEQUENCE [LARGE SCALE GENOMIC DNA]</scope>
    <source>
        <strain evidence="4">DSM 10017 / MPOB</strain>
    </source>
</reference>
<evidence type="ECO:0000259" key="2">
    <source>
        <dbReference type="Pfam" id="PF13338"/>
    </source>
</evidence>
<dbReference type="AlphaFoldDB" id="A0LJY6"/>
<proteinExistence type="predicted"/>
<dbReference type="Pfam" id="PF09407">
    <property type="entry name" value="AbiEi_1"/>
    <property type="match status" value="1"/>
</dbReference>
<evidence type="ECO:0000313" key="4">
    <source>
        <dbReference type="Proteomes" id="UP000001784"/>
    </source>
</evidence>
<feature type="domain" description="AbiEi antitoxin C-terminal" evidence="1">
    <location>
        <begin position="74"/>
        <end position="193"/>
    </location>
</feature>
<organism evidence="3 4">
    <name type="scientific">Syntrophobacter fumaroxidans (strain DSM 10017 / MPOB)</name>
    <dbReference type="NCBI Taxonomy" id="335543"/>
    <lineage>
        <taxon>Bacteria</taxon>
        <taxon>Pseudomonadati</taxon>
        <taxon>Thermodesulfobacteriota</taxon>
        <taxon>Syntrophobacteria</taxon>
        <taxon>Syntrophobacterales</taxon>
        <taxon>Syntrophobacteraceae</taxon>
        <taxon>Syntrophobacter</taxon>
    </lineage>
</organism>
<protein>
    <submittedName>
        <fullName evidence="3">Uncharacterized protein</fullName>
    </submittedName>
</protein>
<dbReference type="InterPro" id="IPR018547">
    <property type="entry name" value="AbiEi_C"/>
</dbReference>
<feature type="domain" description="AbiEi antitoxin N-terminal" evidence="2">
    <location>
        <begin position="7"/>
        <end position="53"/>
    </location>
</feature>
<gene>
    <name evidence="3" type="ordered locus">Sfum_2055</name>
</gene>
<accession>A0LJY6</accession>
<name>A0LJY6_SYNFM</name>
<dbReference type="eggNOG" id="COG5340">
    <property type="taxonomic scope" value="Bacteria"/>
</dbReference>
<dbReference type="Pfam" id="PF13338">
    <property type="entry name" value="AbiEi_4"/>
    <property type="match status" value="1"/>
</dbReference>
<dbReference type="EMBL" id="CP000478">
    <property type="protein sequence ID" value="ABK17738.1"/>
    <property type="molecule type" value="Genomic_DNA"/>
</dbReference>
<keyword evidence="4" id="KW-1185">Reference proteome</keyword>
<dbReference type="STRING" id="335543.Sfum_2055"/>
<evidence type="ECO:0000313" key="3">
    <source>
        <dbReference type="EMBL" id="ABK17738.1"/>
    </source>
</evidence>
<dbReference type="Proteomes" id="UP000001784">
    <property type="component" value="Chromosome"/>
</dbReference>
<evidence type="ECO:0000259" key="1">
    <source>
        <dbReference type="Pfam" id="PF09407"/>
    </source>
</evidence>
<dbReference type="InParanoid" id="A0LJY6"/>
<dbReference type="OrthoDB" id="9789781at2"/>